<dbReference type="InterPro" id="IPR041698">
    <property type="entry name" value="Methyltransf_25"/>
</dbReference>
<name>A0A6P1T2X0_9RHOB</name>
<gene>
    <name evidence="2" type="ORF">GO499_18725</name>
</gene>
<accession>A0A6P1T2X0</accession>
<dbReference type="AlphaFoldDB" id="A0A6P1T2X0"/>
<organism evidence="2 3">
    <name type="scientific">Algicella marina</name>
    <dbReference type="NCBI Taxonomy" id="2683284"/>
    <lineage>
        <taxon>Bacteria</taxon>
        <taxon>Pseudomonadati</taxon>
        <taxon>Pseudomonadota</taxon>
        <taxon>Alphaproteobacteria</taxon>
        <taxon>Rhodobacterales</taxon>
        <taxon>Paracoccaceae</taxon>
        <taxon>Algicella</taxon>
    </lineage>
</organism>
<evidence type="ECO:0000313" key="2">
    <source>
        <dbReference type="EMBL" id="QHQ37068.1"/>
    </source>
</evidence>
<dbReference type="GO" id="GO:0032259">
    <property type="term" value="P:methylation"/>
    <property type="evidence" value="ECO:0007669"/>
    <property type="project" value="UniProtKB-KW"/>
</dbReference>
<dbReference type="PANTHER" id="PTHR43464:SF23">
    <property type="entry name" value="JUVENILE HORMONE ACID O-METHYLTRANSFERASE"/>
    <property type="match status" value="1"/>
</dbReference>
<evidence type="ECO:0000259" key="1">
    <source>
        <dbReference type="Pfam" id="PF13649"/>
    </source>
</evidence>
<dbReference type="Proteomes" id="UP000464495">
    <property type="component" value="Chromosome"/>
</dbReference>
<dbReference type="EMBL" id="CP046620">
    <property type="protein sequence ID" value="QHQ37068.1"/>
    <property type="molecule type" value="Genomic_DNA"/>
</dbReference>
<keyword evidence="2" id="KW-0808">Transferase</keyword>
<sequence>MSIDVDTRAFYEANAAAYADFAEPAEEHPRLTAFMRRLPEGARVLDFGCGSGWAGGQMLSQGINADGIDASPALADEARHRYGLAVRVADFRTLSARQRYDGIWCSFALQHAPREDRPQIFERMHTALRPGGHLYIGVQKGPMDWRDDHGRLYVPFMKDELEALLNGFEDVEFDTGTGKNYDGTSVLNIYVTAIRT</sequence>
<keyword evidence="3" id="KW-1185">Reference proteome</keyword>
<dbReference type="Gene3D" id="3.40.50.150">
    <property type="entry name" value="Vaccinia Virus protein VP39"/>
    <property type="match status" value="1"/>
</dbReference>
<dbReference type="RefSeq" id="WP_161863611.1">
    <property type="nucleotide sequence ID" value="NZ_CP046620.1"/>
</dbReference>
<keyword evidence="2" id="KW-0489">Methyltransferase</keyword>
<dbReference type="InterPro" id="IPR029063">
    <property type="entry name" value="SAM-dependent_MTases_sf"/>
</dbReference>
<evidence type="ECO:0000313" key="3">
    <source>
        <dbReference type="Proteomes" id="UP000464495"/>
    </source>
</evidence>
<dbReference type="GO" id="GO:0010420">
    <property type="term" value="F:polyprenyldihydroxybenzoate methyltransferase activity"/>
    <property type="evidence" value="ECO:0007669"/>
    <property type="project" value="TreeGrafter"/>
</dbReference>
<reference evidence="2 3" key="1">
    <citation type="submission" date="2019-12" db="EMBL/GenBank/DDBJ databases">
        <title>Complete genome sequence of Algicella marina strain 9Alg 56(T) isolated from the red alga Tichocarpus crinitus.</title>
        <authorList>
            <person name="Kim S.-G."/>
            <person name="Nedashkovskaya O.I."/>
        </authorList>
    </citation>
    <scope>NUCLEOTIDE SEQUENCE [LARGE SCALE GENOMIC DNA]</scope>
    <source>
        <strain evidence="2 3">9Alg 56</strain>
    </source>
</reference>
<dbReference type="CDD" id="cd02440">
    <property type="entry name" value="AdoMet_MTases"/>
    <property type="match status" value="1"/>
</dbReference>
<dbReference type="KEGG" id="amaq:GO499_18725"/>
<protein>
    <submittedName>
        <fullName evidence="2">Methyltransferase domain-containing protein</fullName>
    </submittedName>
</protein>
<dbReference type="SUPFAM" id="SSF53335">
    <property type="entry name" value="S-adenosyl-L-methionine-dependent methyltransferases"/>
    <property type="match status" value="1"/>
</dbReference>
<feature type="domain" description="Methyltransferase" evidence="1">
    <location>
        <begin position="44"/>
        <end position="132"/>
    </location>
</feature>
<proteinExistence type="predicted"/>
<dbReference type="PANTHER" id="PTHR43464">
    <property type="entry name" value="METHYLTRANSFERASE"/>
    <property type="match status" value="1"/>
</dbReference>
<dbReference type="Pfam" id="PF13649">
    <property type="entry name" value="Methyltransf_25"/>
    <property type="match status" value="1"/>
</dbReference>